<evidence type="ECO:0000313" key="2">
    <source>
        <dbReference type="Proteomes" id="UP000630718"/>
    </source>
</evidence>
<evidence type="ECO:0000313" key="1">
    <source>
        <dbReference type="EMBL" id="GHE85382.1"/>
    </source>
</evidence>
<dbReference type="Proteomes" id="UP000630718">
    <property type="component" value="Unassembled WGS sequence"/>
</dbReference>
<accession>A0A919DVM7</accession>
<comment type="caution">
    <text evidence="1">The sequence shown here is derived from an EMBL/GenBank/DDBJ whole genome shotgun (WGS) entry which is preliminary data.</text>
</comment>
<proteinExistence type="predicted"/>
<sequence length="78" mass="8380">MFCEKLPCTSSSAMAGVAASPVTVKVSMDPATILFMSMVFTSWRMATPSGDDGSTMANRFFAWTFLPVFGCHPNTGFV</sequence>
<name>A0A919DVM7_9ACTN</name>
<reference evidence="1" key="1">
    <citation type="journal article" date="2014" name="Int. J. Syst. Evol. Microbiol.">
        <title>Complete genome sequence of Corynebacterium casei LMG S-19264T (=DSM 44701T), isolated from a smear-ripened cheese.</title>
        <authorList>
            <consortium name="US DOE Joint Genome Institute (JGI-PGF)"/>
            <person name="Walter F."/>
            <person name="Albersmeier A."/>
            <person name="Kalinowski J."/>
            <person name="Ruckert C."/>
        </authorList>
    </citation>
    <scope>NUCLEOTIDE SEQUENCE</scope>
    <source>
        <strain evidence="1">JCM 4477</strain>
    </source>
</reference>
<reference evidence="1" key="2">
    <citation type="submission" date="2020-09" db="EMBL/GenBank/DDBJ databases">
        <authorList>
            <person name="Sun Q."/>
            <person name="Ohkuma M."/>
        </authorList>
    </citation>
    <scope>NUCLEOTIDE SEQUENCE</scope>
    <source>
        <strain evidence="1">JCM 4477</strain>
    </source>
</reference>
<protein>
    <submittedName>
        <fullName evidence="1">Uncharacterized protein</fullName>
    </submittedName>
</protein>
<keyword evidence="2" id="KW-1185">Reference proteome</keyword>
<dbReference type="EMBL" id="BNBI01000001">
    <property type="protein sequence ID" value="GHE85382.1"/>
    <property type="molecule type" value="Genomic_DNA"/>
</dbReference>
<organism evidence="1 2">
    <name type="scientific">Streptomyces fumanus</name>
    <dbReference type="NCBI Taxonomy" id="67302"/>
    <lineage>
        <taxon>Bacteria</taxon>
        <taxon>Bacillati</taxon>
        <taxon>Actinomycetota</taxon>
        <taxon>Actinomycetes</taxon>
        <taxon>Kitasatosporales</taxon>
        <taxon>Streptomycetaceae</taxon>
        <taxon>Streptomyces</taxon>
    </lineage>
</organism>
<dbReference type="AlphaFoldDB" id="A0A919DVM7"/>
<gene>
    <name evidence="1" type="ORF">GCM10018772_05780</name>
</gene>